<evidence type="ECO:0000256" key="4">
    <source>
        <dbReference type="ARBA" id="ARBA00050958"/>
    </source>
</evidence>
<dbReference type="FunFam" id="3.40.50.720:FF:000084">
    <property type="entry name" value="Short-chain dehydrogenase reductase"/>
    <property type="match status" value="1"/>
</dbReference>
<name>A0A835V491_VANPL</name>
<comment type="function">
    <text evidence="6">In the Amaryllidaceae alkaloids biosynthesic pathway, catalyzes the conversion of noroxomaritidine to oxomaritidine, a precursor of haemanthamine- and crinamine-type alkaloids, promising anticancer agents. Can also, to some extent, catalyze the condensation of 3,4-dihydroxybenzaldehyde (3,4-DHBA) and tyramine to produce norbelladine, and of isovanillin and tyramine to produce 4'-O-methylnorbelladine.</text>
</comment>
<dbReference type="AlphaFoldDB" id="A0A835V491"/>
<dbReference type="Pfam" id="PF13561">
    <property type="entry name" value="adh_short_C2"/>
    <property type="match status" value="1"/>
</dbReference>
<dbReference type="Gene3D" id="3.40.50.720">
    <property type="entry name" value="NAD(P)-binding Rossmann-like Domain"/>
    <property type="match status" value="1"/>
</dbReference>
<accession>A0A835V491</accession>
<evidence type="ECO:0000313" key="8">
    <source>
        <dbReference type="EMBL" id="KAG0484133.1"/>
    </source>
</evidence>
<gene>
    <name evidence="8" type="ORF">HPP92_012217</name>
</gene>
<dbReference type="PRINTS" id="PR00080">
    <property type="entry name" value="SDRFAMILY"/>
</dbReference>
<dbReference type="PANTHER" id="PTHR42898">
    <property type="entry name" value="TROPINONE REDUCTASE"/>
    <property type="match status" value="1"/>
</dbReference>
<evidence type="ECO:0000256" key="1">
    <source>
        <dbReference type="ARBA" id="ARBA00022857"/>
    </source>
</evidence>
<dbReference type="PROSITE" id="PS00061">
    <property type="entry name" value="ADH_SHORT"/>
    <property type="match status" value="1"/>
</dbReference>
<evidence type="ECO:0000256" key="5">
    <source>
        <dbReference type="ARBA" id="ARBA00052456"/>
    </source>
</evidence>
<dbReference type="OrthoDB" id="417891at2759"/>
<dbReference type="PANTHER" id="PTHR42898:SF71">
    <property type="entry name" value="REDUCTASE, PUTATIVE-RELATED"/>
    <property type="match status" value="1"/>
</dbReference>
<evidence type="ECO:0000256" key="2">
    <source>
        <dbReference type="ARBA" id="ARBA00023002"/>
    </source>
</evidence>
<keyword evidence="1" id="KW-0521">NADP</keyword>
<dbReference type="EMBL" id="JADCNM010000005">
    <property type="protein sequence ID" value="KAG0484133.1"/>
    <property type="molecule type" value="Genomic_DNA"/>
</dbReference>
<reference evidence="8 9" key="1">
    <citation type="journal article" date="2020" name="Nat. Food">
        <title>A phased Vanilla planifolia genome enables genetic improvement of flavour and production.</title>
        <authorList>
            <person name="Hasing T."/>
            <person name="Tang H."/>
            <person name="Brym M."/>
            <person name="Khazi F."/>
            <person name="Huang T."/>
            <person name="Chambers A.H."/>
        </authorList>
    </citation>
    <scope>NUCLEOTIDE SEQUENCE [LARGE SCALE GENOMIC DNA]</scope>
    <source>
        <tissue evidence="8">Leaf</tissue>
    </source>
</reference>
<evidence type="ECO:0000256" key="7">
    <source>
        <dbReference type="ARBA" id="ARBA00069361"/>
    </source>
</evidence>
<protein>
    <recommendedName>
        <fullName evidence="7">Noroxomaritidine/norcraugsodine reductase</fullName>
    </recommendedName>
</protein>
<evidence type="ECO:0000313" key="9">
    <source>
        <dbReference type="Proteomes" id="UP000639772"/>
    </source>
</evidence>
<dbReference type="PRINTS" id="PR00081">
    <property type="entry name" value="GDHRDH"/>
</dbReference>
<dbReference type="SUPFAM" id="SSF51735">
    <property type="entry name" value="NAD(P)-binding Rossmann-fold domains"/>
    <property type="match status" value="1"/>
</dbReference>
<organism evidence="8 9">
    <name type="scientific">Vanilla planifolia</name>
    <name type="common">Vanilla</name>
    <dbReference type="NCBI Taxonomy" id="51239"/>
    <lineage>
        <taxon>Eukaryota</taxon>
        <taxon>Viridiplantae</taxon>
        <taxon>Streptophyta</taxon>
        <taxon>Embryophyta</taxon>
        <taxon>Tracheophyta</taxon>
        <taxon>Spermatophyta</taxon>
        <taxon>Magnoliopsida</taxon>
        <taxon>Liliopsida</taxon>
        <taxon>Asparagales</taxon>
        <taxon>Orchidaceae</taxon>
        <taxon>Vanilloideae</taxon>
        <taxon>Vanilleae</taxon>
        <taxon>Vanilla</taxon>
    </lineage>
</organism>
<keyword evidence="2" id="KW-0560">Oxidoreductase</keyword>
<comment type="similarity">
    <text evidence="3">Belongs to the short-chain dehydrogenases/reductases (SDR) family. SDR65C subfamily.</text>
</comment>
<proteinExistence type="inferred from homology"/>
<dbReference type="InterPro" id="IPR002347">
    <property type="entry name" value="SDR_fam"/>
</dbReference>
<dbReference type="Proteomes" id="UP000639772">
    <property type="component" value="Unassembled WGS sequence"/>
</dbReference>
<dbReference type="InterPro" id="IPR020904">
    <property type="entry name" value="Sc_DH/Rdtase_CS"/>
</dbReference>
<evidence type="ECO:0000256" key="6">
    <source>
        <dbReference type="ARBA" id="ARBA00055943"/>
    </source>
</evidence>
<comment type="caution">
    <text evidence="8">The sequence shown here is derived from an EMBL/GenBank/DDBJ whole genome shotgun (WGS) entry which is preliminary data.</text>
</comment>
<evidence type="ECO:0000256" key="3">
    <source>
        <dbReference type="ARBA" id="ARBA00025714"/>
    </source>
</evidence>
<comment type="catalytic activity">
    <reaction evidence="5">
        <text>(10bR,4aS)-noroxomaritidine + NADPH + H(+) = (10bR,4aS)-oxomaritidine + NADP(+)</text>
        <dbReference type="Rhea" id="RHEA:63196"/>
        <dbReference type="ChEBI" id="CHEBI:15378"/>
        <dbReference type="ChEBI" id="CHEBI:57783"/>
        <dbReference type="ChEBI" id="CHEBI:58349"/>
        <dbReference type="ChEBI" id="CHEBI:133995"/>
        <dbReference type="ChEBI" id="CHEBI:146208"/>
    </reaction>
    <physiologicalReaction direction="left-to-right" evidence="5">
        <dbReference type="Rhea" id="RHEA:63197"/>
    </physiologicalReaction>
</comment>
<dbReference type="InterPro" id="IPR036291">
    <property type="entry name" value="NAD(P)-bd_dom_sf"/>
</dbReference>
<dbReference type="InterPro" id="IPR045000">
    <property type="entry name" value="TR"/>
</dbReference>
<comment type="catalytic activity">
    <reaction evidence="4">
        <text>(10bS,4aR)-noroxomaritidine + NADPH + H(+) = (10bS,4aR)-oxomaritidine + NADP(+)</text>
        <dbReference type="Rhea" id="RHEA:63200"/>
        <dbReference type="ChEBI" id="CHEBI:15378"/>
        <dbReference type="ChEBI" id="CHEBI:57783"/>
        <dbReference type="ChEBI" id="CHEBI:58349"/>
        <dbReference type="ChEBI" id="CHEBI:133996"/>
        <dbReference type="ChEBI" id="CHEBI:146209"/>
    </reaction>
    <physiologicalReaction direction="left-to-right" evidence="4">
        <dbReference type="Rhea" id="RHEA:63201"/>
    </physiologicalReaction>
</comment>
<dbReference type="GO" id="GO:0016491">
    <property type="term" value="F:oxidoreductase activity"/>
    <property type="evidence" value="ECO:0007669"/>
    <property type="project" value="UniProtKB-KW"/>
</dbReference>
<sequence>MAKEERERRWSLQGATALVTGGSKGIGKAIVEELAGFGVKVHTCARNESELEKCIQHWRSLSLSNITTSVCDVSSGAGREKLMEKVSSLFQGKLNILINNVGTNIPKDLLDVNGEDFSHLISTNLESCFHLSQLGHPLLKSSGAGSIVSISSIGSFLSFEGGTIYAATKGAMNQLTRTMAAEWAKDNIRANCIAPGLINTPALQSYLDTVHATTQDKGRSVDNPMGRAGEPVEVAALAAFLCMPAASYITGEVLVVDGGMSISRASVFKDNN</sequence>